<dbReference type="InterPro" id="IPR001282">
    <property type="entry name" value="G6P_DH"/>
</dbReference>
<evidence type="ECO:0000259" key="8">
    <source>
        <dbReference type="Pfam" id="PF02781"/>
    </source>
</evidence>
<dbReference type="Pfam" id="PF00479">
    <property type="entry name" value="G6PD_N"/>
    <property type="match status" value="1"/>
</dbReference>
<dbReference type="AlphaFoldDB" id="A0AAU9EZQ3"/>
<dbReference type="InterPro" id="IPR022674">
    <property type="entry name" value="G6P_DH_NAD-bd"/>
</dbReference>
<evidence type="ECO:0000256" key="4">
    <source>
        <dbReference type="ARBA" id="ARBA00023002"/>
    </source>
</evidence>
<dbReference type="SUPFAM" id="SSF55347">
    <property type="entry name" value="Glyceraldehyde-3-phosphate dehydrogenase-like, C-terminal domain"/>
    <property type="match status" value="1"/>
</dbReference>
<dbReference type="EMBL" id="AP028679">
    <property type="protein sequence ID" value="BEQ16056.1"/>
    <property type="molecule type" value="Genomic_DNA"/>
</dbReference>
<dbReference type="Pfam" id="PF02781">
    <property type="entry name" value="G6PD_C"/>
    <property type="match status" value="1"/>
</dbReference>
<dbReference type="GO" id="GO:0004345">
    <property type="term" value="F:glucose-6-phosphate dehydrogenase activity"/>
    <property type="evidence" value="ECO:0007669"/>
    <property type="project" value="UniProtKB-UniRule"/>
</dbReference>
<feature type="binding site" evidence="6">
    <location>
        <position position="248"/>
    </location>
    <ligand>
        <name>substrate</name>
    </ligand>
</feature>
<evidence type="ECO:0000259" key="7">
    <source>
        <dbReference type="Pfam" id="PF00479"/>
    </source>
</evidence>
<feature type="domain" description="Glucose-6-phosphate dehydrogenase C-terminal" evidence="8">
    <location>
        <begin position="202"/>
        <end position="495"/>
    </location>
</feature>
<feature type="binding site" evidence="6">
    <location>
        <position position="161"/>
    </location>
    <ligand>
        <name>NADP(+)</name>
        <dbReference type="ChEBI" id="CHEBI:58349"/>
    </ligand>
</feature>
<gene>
    <name evidence="6 9" type="primary">zwf</name>
    <name evidence="9" type="ORF">FAK_31220</name>
</gene>
<dbReference type="InterPro" id="IPR036291">
    <property type="entry name" value="NAD(P)-bd_dom_sf"/>
</dbReference>
<organism evidence="9 10">
    <name type="scientific">Desulfoferula mesophila</name>
    <dbReference type="NCBI Taxonomy" id="3058419"/>
    <lineage>
        <taxon>Bacteria</taxon>
        <taxon>Pseudomonadati</taxon>
        <taxon>Thermodesulfobacteriota</taxon>
        <taxon>Desulfarculia</taxon>
        <taxon>Desulfarculales</taxon>
        <taxon>Desulfarculaceae</taxon>
        <taxon>Desulfoferula</taxon>
    </lineage>
</organism>
<accession>A0AAU9EZQ3</accession>
<evidence type="ECO:0000256" key="6">
    <source>
        <dbReference type="HAMAP-Rule" id="MF_00966"/>
    </source>
</evidence>
<dbReference type="PRINTS" id="PR00079">
    <property type="entry name" value="G6PDHDRGNASE"/>
</dbReference>
<feature type="binding site" evidence="6">
    <location>
        <position position="191"/>
    </location>
    <ligand>
        <name>substrate</name>
    </ligand>
</feature>
<dbReference type="PANTHER" id="PTHR23429">
    <property type="entry name" value="GLUCOSE-6-PHOSPHATE 1-DEHYDROGENASE G6PD"/>
    <property type="match status" value="1"/>
</dbReference>
<dbReference type="KEGG" id="dmp:FAK_31220"/>
<dbReference type="NCBIfam" id="TIGR00871">
    <property type="entry name" value="zwf"/>
    <property type="match status" value="1"/>
</dbReference>
<feature type="domain" description="Glucose-6-phosphate dehydrogenase NAD-binding" evidence="7">
    <location>
        <begin position="21"/>
        <end position="200"/>
    </location>
</feature>
<feature type="binding site" evidence="6">
    <location>
        <position position="229"/>
    </location>
    <ligand>
        <name>substrate</name>
    </ligand>
</feature>
<comment type="catalytic activity">
    <reaction evidence="6">
        <text>D-glucose 6-phosphate + NADP(+) = 6-phospho-D-glucono-1,5-lactone + NADPH + H(+)</text>
        <dbReference type="Rhea" id="RHEA:15841"/>
        <dbReference type="ChEBI" id="CHEBI:15378"/>
        <dbReference type="ChEBI" id="CHEBI:57783"/>
        <dbReference type="ChEBI" id="CHEBI:57955"/>
        <dbReference type="ChEBI" id="CHEBI:58349"/>
        <dbReference type="ChEBI" id="CHEBI:61548"/>
        <dbReference type="EC" id="1.1.1.49"/>
    </reaction>
</comment>
<proteinExistence type="inferred from homology"/>
<evidence type="ECO:0000256" key="5">
    <source>
        <dbReference type="ARBA" id="ARBA00023277"/>
    </source>
</evidence>
<dbReference type="Gene3D" id="3.30.360.10">
    <property type="entry name" value="Dihydrodipicolinate Reductase, domain 2"/>
    <property type="match status" value="1"/>
</dbReference>
<feature type="binding site" evidence="6">
    <location>
        <position position="358"/>
    </location>
    <ligand>
        <name>substrate</name>
    </ligand>
</feature>
<comment type="pathway">
    <text evidence="1 6">Carbohydrate degradation; pentose phosphate pathway; D-ribulose 5-phosphate from D-glucose 6-phosphate (oxidative stage): step 1/3.</text>
</comment>
<comment type="similarity">
    <text evidence="6">Belongs to the glucose-6-phosphate dehydrogenase family.</text>
</comment>
<dbReference type="GO" id="GO:0005829">
    <property type="term" value="C:cytosol"/>
    <property type="evidence" value="ECO:0007669"/>
    <property type="project" value="TreeGrafter"/>
</dbReference>
<dbReference type="PIRSF" id="PIRSF000110">
    <property type="entry name" value="G6PD"/>
    <property type="match status" value="1"/>
</dbReference>
<dbReference type="RefSeq" id="WP_338601343.1">
    <property type="nucleotide sequence ID" value="NZ_AP028679.1"/>
</dbReference>
<dbReference type="InterPro" id="IPR022675">
    <property type="entry name" value="G6P_DH_C"/>
</dbReference>
<feature type="binding site" evidence="6">
    <location>
        <position position="353"/>
    </location>
    <ligand>
        <name>substrate</name>
    </ligand>
</feature>
<sequence>MAPDKLNPPDTLKRPEDCAVVIFGASGDLTGRKLVPALYRLFASGATPEHFYICGAARSEMSREQFQDKMRQAVESRGLDMGAWQAFADRLHYQAVVYDQVESYQALATRLDELDARHGVGGNRILELAIPPTLYQTMAVTLARAGLSQEERGWRRLVVEKPFGRDLESSRELNRAIGQGFQEHQVFRIDHYLAKETVQNIMMFRFANAIFEPLWNRNFIDQVSIVTGETLGVEHRAGYYEQAGVLRDMFQNHMMQLLALVAAEPPSLFEADRVRDERTKLFRSLRPFPLEELYDYLVLAQYEAGEIDGKPVPAYRAEPGVDPSSLAPTFAAMKVYVDNWRWQGVPFYLTSGKRLTEKLTRITINFREVPHSLFRRVLGEDIQTNRLVLDIQPKEEITLYFQAKQPGAQVGLRTVRLHFSYQDQAGRQGMEAYEKALVDAMLGDQMLFWRQDGVELCWAFLDPVLEACEQCGDRADRLHRYRAGSWGPSDAAKLWPGHPYNNPLE</sequence>
<comment type="function">
    <text evidence="6">Catalyzes the oxidation of glucose 6-phosphate to 6-phosphogluconolactone.</text>
</comment>
<evidence type="ECO:0000313" key="10">
    <source>
        <dbReference type="Proteomes" id="UP001366166"/>
    </source>
</evidence>
<dbReference type="GO" id="GO:0050661">
    <property type="term" value="F:NADP binding"/>
    <property type="evidence" value="ECO:0007669"/>
    <property type="project" value="UniProtKB-UniRule"/>
</dbReference>
<feature type="active site" description="Proton acceptor" evidence="6">
    <location>
        <position position="253"/>
    </location>
</feature>
<dbReference type="GO" id="GO:0006006">
    <property type="term" value="P:glucose metabolic process"/>
    <property type="evidence" value="ECO:0007669"/>
    <property type="project" value="UniProtKB-KW"/>
</dbReference>
<name>A0AAU9EZQ3_9BACT</name>
<evidence type="ECO:0000256" key="3">
    <source>
        <dbReference type="ARBA" id="ARBA00022857"/>
    </source>
</evidence>
<dbReference type="Proteomes" id="UP001366166">
    <property type="component" value="Chromosome"/>
</dbReference>
<keyword evidence="3 6" id="KW-0521">NADP</keyword>
<evidence type="ECO:0000256" key="2">
    <source>
        <dbReference type="ARBA" id="ARBA00022526"/>
    </source>
</evidence>
<feature type="binding site" evidence="6">
    <location>
        <position position="195"/>
    </location>
    <ligand>
        <name>substrate</name>
    </ligand>
</feature>
<dbReference type="Gene3D" id="3.40.50.720">
    <property type="entry name" value="NAD(P)-binding Rossmann-like Domain"/>
    <property type="match status" value="1"/>
</dbReference>
<dbReference type="GO" id="GO:0009051">
    <property type="term" value="P:pentose-phosphate shunt, oxidative branch"/>
    <property type="evidence" value="ECO:0007669"/>
    <property type="project" value="TreeGrafter"/>
</dbReference>
<dbReference type="PANTHER" id="PTHR23429:SF0">
    <property type="entry name" value="GLUCOSE-6-PHOSPHATE 1-DEHYDROGENASE"/>
    <property type="match status" value="1"/>
</dbReference>
<keyword evidence="4 6" id="KW-0560">Oxidoreductase</keyword>
<dbReference type="HAMAP" id="MF_00966">
    <property type="entry name" value="G6PD"/>
    <property type="match status" value="1"/>
</dbReference>
<evidence type="ECO:0000256" key="1">
    <source>
        <dbReference type="ARBA" id="ARBA00004937"/>
    </source>
</evidence>
<keyword evidence="10" id="KW-1185">Reference proteome</keyword>
<evidence type="ECO:0000313" key="9">
    <source>
        <dbReference type="EMBL" id="BEQ16056.1"/>
    </source>
</evidence>
<dbReference type="EC" id="1.1.1.49" evidence="6"/>
<feature type="binding site" evidence="6">
    <location>
        <position position="58"/>
    </location>
    <ligand>
        <name>NADP(+)</name>
        <dbReference type="ChEBI" id="CHEBI:58349"/>
    </ligand>
</feature>
<protein>
    <recommendedName>
        <fullName evidence="6">Glucose-6-phosphate 1-dehydrogenase</fullName>
        <shortName evidence="6">G6PD</shortName>
        <ecNumber evidence="6">1.1.1.49</ecNumber>
    </recommendedName>
</protein>
<reference evidence="10" key="1">
    <citation type="journal article" date="2023" name="Arch. Microbiol.">
        <title>Desulfoferula mesophilus gen. nov. sp. nov., a mesophilic sulfate-reducing bacterium isolated from a brackish lake sediment.</title>
        <authorList>
            <person name="Watanabe T."/>
            <person name="Yabe T."/>
            <person name="Tsuji J.M."/>
            <person name="Fukui M."/>
        </authorList>
    </citation>
    <scope>NUCLEOTIDE SEQUENCE [LARGE SCALE GENOMIC DNA]</scope>
    <source>
        <strain evidence="10">12FAK</strain>
    </source>
</reference>
<keyword evidence="2 6" id="KW-0313">Glucose metabolism</keyword>
<keyword evidence="5 6" id="KW-0119">Carbohydrate metabolism</keyword>
<dbReference type="SUPFAM" id="SSF51735">
    <property type="entry name" value="NAD(P)-binding Rossmann-fold domains"/>
    <property type="match status" value="1"/>
</dbReference>
<comment type="caution">
    <text evidence="6">Lacks conserved residue(s) required for the propagation of feature annotation.</text>
</comment>